<feature type="compositionally biased region" description="Basic and acidic residues" evidence="6">
    <location>
        <begin position="339"/>
        <end position="370"/>
    </location>
</feature>
<evidence type="ECO:0000256" key="7">
    <source>
        <dbReference type="SAM" id="Phobius"/>
    </source>
</evidence>
<evidence type="ECO:0000313" key="10">
    <source>
        <dbReference type="Proteomes" id="UP000245942"/>
    </source>
</evidence>
<dbReference type="GO" id="GO:0016020">
    <property type="term" value="C:membrane"/>
    <property type="evidence" value="ECO:0007669"/>
    <property type="project" value="UniProtKB-SubCell"/>
</dbReference>
<evidence type="ECO:0000313" key="9">
    <source>
        <dbReference type="EMBL" id="PWN20196.1"/>
    </source>
</evidence>
<dbReference type="AlphaFoldDB" id="A0A316U4M1"/>
<dbReference type="InterPro" id="IPR002524">
    <property type="entry name" value="Cation_efflux"/>
</dbReference>
<gene>
    <name evidence="9" type="ORF">BCV69DRAFT_312806</name>
</gene>
<feature type="transmembrane region" description="Helical" evidence="7">
    <location>
        <begin position="499"/>
        <end position="517"/>
    </location>
</feature>
<dbReference type="InterPro" id="IPR050291">
    <property type="entry name" value="CDF_Transporter"/>
</dbReference>
<dbReference type="Gene3D" id="1.20.1510.10">
    <property type="entry name" value="Cation efflux protein transmembrane domain"/>
    <property type="match status" value="1"/>
</dbReference>
<name>A0A316U4M1_9BASI</name>
<organism evidence="9 10">
    <name type="scientific">Pseudomicrostroma glucosiphilum</name>
    <dbReference type="NCBI Taxonomy" id="1684307"/>
    <lineage>
        <taxon>Eukaryota</taxon>
        <taxon>Fungi</taxon>
        <taxon>Dikarya</taxon>
        <taxon>Basidiomycota</taxon>
        <taxon>Ustilaginomycotina</taxon>
        <taxon>Exobasidiomycetes</taxon>
        <taxon>Microstromatales</taxon>
        <taxon>Microstromatales incertae sedis</taxon>
        <taxon>Pseudomicrostroma</taxon>
    </lineage>
</organism>
<feature type="region of interest" description="Disordered" evidence="6">
    <location>
        <begin position="1"/>
        <end position="45"/>
    </location>
</feature>
<dbReference type="PANTHER" id="PTHR43840:SF4">
    <property type="entry name" value="CDF DIVALENT METAL CATION TRANSPORTER (EUROFUNG)"/>
    <property type="match status" value="1"/>
</dbReference>
<feature type="domain" description="Cation efflux protein transmembrane" evidence="8">
    <location>
        <begin position="430"/>
        <end position="625"/>
    </location>
</feature>
<reference evidence="9 10" key="1">
    <citation type="journal article" date="2018" name="Mol. Biol. Evol.">
        <title>Broad Genomic Sampling Reveals a Smut Pathogenic Ancestry of the Fungal Clade Ustilaginomycotina.</title>
        <authorList>
            <person name="Kijpornyongpan T."/>
            <person name="Mondo S.J."/>
            <person name="Barry K."/>
            <person name="Sandor L."/>
            <person name="Lee J."/>
            <person name="Lipzen A."/>
            <person name="Pangilinan J."/>
            <person name="LaButti K."/>
            <person name="Hainaut M."/>
            <person name="Henrissat B."/>
            <person name="Grigoriev I.V."/>
            <person name="Spatafora J.W."/>
            <person name="Aime M.C."/>
        </authorList>
    </citation>
    <scope>NUCLEOTIDE SEQUENCE [LARGE SCALE GENOMIC DNA]</scope>
    <source>
        <strain evidence="9 10">MCA 4718</strain>
    </source>
</reference>
<dbReference type="Proteomes" id="UP000245942">
    <property type="component" value="Unassembled WGS sequence"/>
</dbReference>
<feature type="region of interest" description="Disordered" evidence="6">
    <location>
        <begin position="134"/>
        <end position="163"/>
    </location>
</feature>
<dbReference type="OrthoDB" id="78296at2759"/>
<evidence type="ECO:0000256" key="1">
    <source>
        <dbReference type="ARBA" id="ARBA00004141"/>
    </source>
</evidence>
<dbReference type="GO" id="GO:0030003">
    <property type="term" value="P:intracellular monoatomic cation homeostasis"/>
    <property type="evidence" value="ECO:0007669"/>
    <property type="project" value="UniProtKB-ARBA"/>
</dbReference>
<evidence type="ECO:0000256" key="5">
    <source>
        <dbReference type="ARBA" id="ARBA00023136"/>
    </source>
</evidence>
<feature type="region of interest" description="Disordered" evidence="6">
    <location>
        <begin position="175"/>
        <end position="402"/>
    </location>
</feature>
<dbReference type="InterPro" id="IPR036837">
    <property type="entry name" value="Cation_efflux_CTD_sf"/>
</dbReference>
<keyword evidence="5 7" id="KW-0472">Membrane</keyword>
<evidence type="ECO:0000259" key="8">
    <source>
        <dbReference type="Pfam" id="PF01545"/>
    </source>
</evidence>
<dbReference type="InterPro" id="IPR027469">
    <property type="entry name" value="Cation_efflux_TMD_sf"/>
</dbReference>
<protein>
    <recommendedName>
        <fullName evidence="8">Cation efflux protein transmembrane domain-containing protein</fullName>
    </recommendedName>
</protein>
<dbReference type="Gene3D" id="3.30.70.1350">
    <property type="entry name" value="Cation efflux protein, cytoplasmic domain"/>
    <property type="match status" value="1"/>
</dbReference>
<dbReference type="STRING" id="1684307.A0A316U4M1"/>
<evidence type="ECO:0000256" key="6">
    <source>
        <dbReference type="SAM" id="MobiDB-lite"/>
    </source>
</evidence>
<keyword evidence="10" id="KW-1185">Reference proteome</keyword>
<feature type="compositionally biased region" description="Basic and acidic residues" evidence="6">
    <location>
        <begin position="282"/>
        <end position="299"/>
    </location>
</feature>
<dbReference type="Pfam" id="PF01545">
    <property type="entry name" value="Cation_efflux"/>
    <property type="match status" value="1"/>
</dbReference>
<feature type="transmembrane region" description="Helical" evidence="7">
    <location>
        <begin position="462"/>
        <end position="479"/>
    </location>
</feature>
<dbReference type="InterPro" id="IPR058533">
    <property type="entry name" value="Cation_efflux_TM"/>
</dbReference>
<keyword evidence="4 7" id="KW-1133">Transmembrane helix</keyword>
<evidence type="ECO:0000256" key="4">
    <source>
        <dbReference type="ARBA" id="ARBA00022989"/>
    </source>
</evidence>
<dbReference type="GO" id="GO:0098771">
    <property type="term" value="P:inorganic ion homeostasis"/>
    <property type="evidence" value="ECO:0007669"/>
    <property type="project" value="UniProtKB-ARBA"/>
</dbReference>
<keyword evidence="2" id="KW-0813">Transport</keyword>
<feature type="transmembrane region" description="Helical" evidence="7">
    <location>
        <begin position="580"/>
        <end position="598"/>
    </location>
</feature>
<evidence type="ECO:0000256" key="3">
    <source>
        <dbReference type="ARBA" id="ARBA00022692"/>
    </source>
</evidence>
<feature type="compositionally biased region" description="Acidic residues" evidence="6">
    <location>
        <begin position="259"/>
        <end position="273"/>
    </location>
</feature>
<dbReference type="SUPFAM" id="SSF161111">
    <property type="entry name" value="Cation efflux protein transmembrane domain-like"/>
    <property type="match status" value="1"/>
</dbReference>
<dbReference type="GO" id="GO:0008324">
    <property type="term" value="F:monoatomic cation transmembrane transporter activity"/>
    <property type="evidence" value="ECO:0007669"/>
    <property type="project" value="InterPro"/>
</dbReference>
<evidence type="ECO:0000256" key="2">
    <source>
        <dbReference type="ARBA" id="ARBA00022448"/>
    </source>
</evidence>
<dbReference type="GeneID" id="37016706"/>
<dbReference type="PANTHER" id="PTHR43840">
    <property type="entry name" value="MITOCHONDRIAL METAL TRANSPORTER 1-RELATED"/>
    <property type="match status" value="1"/>
</dbReference>
<feature type="compositionally biased region" description="Basic residues" evidence="6">
    <location>
        <begin position="212"/>
        <end position="222"/>
    </location>
</feature>
<dbReference type="SUPFAM" id="SSF160240">
    <property type="entry name" value="Cation efflux protein cytoplasmic domain-like"/>
    <property type="match status" value="1"/>
</dbReference>
<dbReference type="EMBL" id="KZ819328">
    <property type="protein sequence ID" value="PWN20196.1"/>
    <property type="molecule type" value="Genomic_DNA"/>
</dbReference>
<keyword evidence="3 7" id="KW-0812">Transmembrane</keyword>
<feature type="compositionally biased region" description="Polar residues" evidence="6">
    <location>
        <begin position="1"/>
        <end position="21"/>
    </location>
</feature>
<sequence>MSLPSSPQRLSRGTSFGRTSASPPPLDHHRHQRGSSSPGYPGTHAFPYAASESVADLTLLADLIDSRSGWCEGQRQSEEQIEEQCQGKPRAIRNALRSYYENLNYVLDGMRQADVVVESQFPAEVMRRFGTVEEVQQVKGKPNKRSRRNPAYPTPSSTPRRSHTQFLHLLSTSAVSSGGRGYSNLSHTDGYSSEEEEGAEGGPSSADAPTDRRRRPRRRPLKKSIQDLESGTRRPSSSVLNLASLWGFTRPNPTAPVNTDEESGFDSDSEPEPEGAGPGQKKAGERSGLIDRGRKREYGTNKGTARTTPSSAIVRERTSDAGKEITSVENPEPGSAEGSLDRALSEQRQQRKVKQDVRKDAIMKAGHHPEASGSTTTAVASEDNEERDRLTALPPGGKRERDRLELRRAVPGWEEQEEGEEKSVQFAININLFINVLLLAGKAVAVLSSSSVSLLASLVDSALDLLSTLIIFCASKLVAFKSSESYFKYPRGKKNFEPLGVVIFSVLMIASFVQVLVESCERLRGVLMGRPTEGGSQALPWIGIVFMLATIVVKAIMWFLYNKSKSAGVRAVAQDSQNDVVFNIFSLTFPFLGAQLGWPALDPIGGIILSLYIISEWLSTLIEMTTKLSGARASPSELARVLYLITRFKSVKSISACEMYYAGEDFIVEADVVLPVEMALKQAHDLGEIVNYCVETLPSVERAYVHLDYNTQGIPAHISARG</sequence>
<feature type="compositionally biased region" description="Basic and acidic residues" evidence="6">
    <location>
        <begin position="314"/>
        <end position="323"/>
    </location>
</feature>
<comment type="subcellular location">
    <subcellularLocation>
        <location evidence="1">Membrane</location>
        <topology evidence="1">Multi-pass membrane protein</topology>
    </subcellularLocation>
</comment>
<dbReference type="RefSeq" id="XP_025347356.1">
    <property type="nucleotide sequence ID" value="XM_025494972.1"/>
</dbReference>
<accession>A0A316U4M1</accession>
<proteinExistence type="predicted"/>
<feature type="compositionally biased region" description="Polar residues" evidence="6">
    <location>
        <begin position="301"/>
        <end position="311"/>
    </location>
</feature>
<feature type="transmembrane region" description="Helical" evidence="7">
    <location>
        <begin position="604"/>
        <end position="622"/>
    </location>
</feature>
<dbReference type="FunFam" id="1.20.1510.10:FF:000005">
    <property type="entry name" value="Putative Cation diffusion facilitator 1"/>
    <property type="match status" value="1"/>
</dbReference>
<dbReference type="NCBIfam" id="TIGR01297">
    <property type="entry name" value="CDF"/>
    <property type="match status" value="1"/>
</dbReference>
<feature type="transmembrane region" description="Helical" evidence="7">
    <location>
        <begin position="537"/>
        <end position="560"/>
    </location>
</feature>